<evidence type="ECO:0000256" key="4">
    <source>
        <dbReference type="ARBA" id="ARBA00023002"/>
    </source>
</evidence>
<dbReference type="Proteomes" id="UP000233597">
    <property type="component" value="Unassembled WGS sequence"/>
</dbReference>
<gene>
    <name evidence="6" type="ORF">COO20_12445</name>
</gene>
<proteinExistence type="predicted"/>
<accession>A0A2N3KTL8</accession>
<evidence type="ECO:0000256" key="1">
    <source>
        <dbReference type="ARBA" id="ARBA00001974"/>
    </source>
</evidence>
<dbReference type="OrthoDB" id="9806257at2"/>
<feature type="domain" description="FAD dependent oxidoreductase" evidence="5">
    <location>
        <begin position="6"/>
        <end position="358"/>
    </location>
</feature>
<dbReference type="RefSeq" id="WP_101266953.1">
    <property type="nucleotide sequence ID" value="NZ_NWTK01000007.1"/>
</dbReference>
<evidence type="ECO:0000256" key="2">
    <source>
        <dbReference type="ARBA" id="ARBA00022630"/>
    </source>
</evidence>
<dbReference type="NCBIfam" id="NF008425">
    <property type="entry name" value="PRK11259.1"/>
    <property type="match status" value="1"/>
</dbReference>
<evidence type="ECO:0000259" key="5">
    <source>
        <dbReference type="Pfam" id="PF01266"/>
    </source>
</evidence>
<keyword evidence="2" id="KW-0285">Flavoprotein</keyword>
<evidence type="ECO:0000256" key="3">
    <source>
        <dbReference type="ARBA" id="ARBA00022827"/>
    </source>
</evidence>
<dbReference type="Gene3D" id="3.50.50.60">
    <property type="entry name" value="FAD/NAD(P)-binding domain"/>
    <property type="match status" value="1"/>
</dbReference>
<dbReference type="GO" id="GO:0008115">
    <property type="term" value="F:sarcosine oxidase activity"/>
    <property type="evidence" value="ECO:0007669"/>
    <property type="project" value="TreeGrafter"/>
</dbReference>
<comment type="caution">
    <text evidence="6">The sequence shown here is derived from an EMBL/GenBank/DDBJ whole genome shotgun (WGS) entry which is preliminary data.</text>
</comment>
<dbReference type="PANTHER" id="PTHR10961">
    <property type="entry name" value="PEROXISOMAL SARCOSINE OXIDASE"/>
    <property type="match status" value="1"/>
</dbReference>
<dbReference type="Pfam" id="PF01266">
    <property type="entry name" value="DAO"/>
    <property type="match status" value="1"/>
</dbReference>
<keyword evidence="4" id="KW-0560">Oxidoreductase</keyword>
<evidence type="ECO:0000313" key="6">
    <source>
        <dbReference type="EMBL" id="PKR53813.1"/>
    </source>
</evidence>
<dbReference type="PANTHER" id="PTHR10961:SF7">
    <property type="entry name" value="FAD DEPENDENT OXIDOREDUCTASE DOMAIN-CONTAINING PROTEIN"/>
    <property type="match status" value="1"/>
</dbReference>
<dbReference type="Gene3D" id="3.30.9.10">
    <property type="entry name" value="D-Amino Acid Oxidase, subunit A, domain 2"/>
    <property type="match status" value="1"/>
</dbReference>
<dbReference type="SUPFAM" id="SSF51905">
    <property type="entry name" value="FAD/NAD(P)-binding domain"/>
    <property type="match status" value="1"/>
</dbReference>
<dbReference type="AlphaFoldDB" id="A0A2N3KTL8"/>
<reference evidence="6 7" key="1">
    <citation type="submission" date="2017-09" db="EMBL/GenBank/DDBJ databases">
        <title>Biodiversity and function of Thalassospira species in the particle-attached aromatic-hydrocarbon-degrading consortia from the surface seawater of the South China Sea.</title>
        <authorList>
            <person name="Dong C."/>
            <person name="Liu R."/>
            <person name="Shao Z."/>
        </authorList>
    </citation>
    <scope>NUCLEOTIDE SEQUENCE [LARGE SCALE GENOMIC DNA]</scope>
    <source>
        <strain evidence="6 7">CSC1P2</strain>
    </source>
</reference>
<dbReference type="GO" id="GO:0050660">
    <property type="term" value="F:flavin adenine dinucleotide binding"/>
    <property type="evidence" value="ECO:0007669"/>
    <property type="project" value="InterPro"/>
</dbReference>
<sequence>MSNQYDVAVIGLGAMGSAAISFLAARGVRVIGFEAASPAHGLGSSHGDSRLIRLGYFEDPSYVPLLRRAYENWRELESQLRESILHVTGVLQIGKTDSKIVTGTLASCELHNLASETLDADQMRKRFPVFGLDDDEVAVLDPNGGWLKPEAAIWGYLRLAAANGAKLHLGEKVDAITPNDNGVNISAGGQKYRAARVIVATGSWISQLVPQLADMANPIRQVVAWYRPENGFTTNPLRMPAFLRDENDAGSFFGFPEIGPDGVKIGRHAHFMESIDPDQPNPAVNDRDRALLDDFAARRLPGMKGMRVNETTCRYTMLPGEDFLLDHLPGESRVIVASPCSGHGFKFTSVIGEILADLATKGGTDLPVDAFKFDRLLAAAEKAKANKTDGLVLPR</sequence>
<dbReference type="InterPro" id="IPR006076">
    <property type="entry name" value="FAD-dep_OxRdtase"/>
</dbReference>
<comment type="cofactor">
    <cofactor evidence="1">
        <name>FAD</name>
        <dbReference type="ChEBI" id="CHEBI:57692"/>
    </cofactor>
</comment>
<name>A0A2N3KTL8_9PROT</name>
<keyword evidence="3" id="KW-0274">FAD</keyword>
<dbReference type="InterPro" id="IPR045170">
    <property type="entry name" value="MTOX"/>
</dbReference>
<dbReference type="InterPro" id="IPR036188">
    <property type="entry name" value="FAD/NAD-bd_sf"/>
</dbReference>
<evidence type="ECO:0000313" key="7">
    <source>
        <dbReference type="Proteomes" id="UP000233597"/>
    </source>
</evidence>
<organism evidence="6 7">
    <name type="scientific">Thalassospira marina</name>
    <dbReference type="NCBI Taxonomy" id="2048283"/>
    <lineage>
        <taxon>Bacteria</taxon>
        <taxon>Pseudomonadati</taxon>
        <taxon>Pseudomonadota</taxon>
        <taxon>Alphaproteobacteria</taxon>
        <taxon>Rhodospirillales</taxon>
        <taxon>Thalassospiraceae</taxon>
        <taxon>Thalassospira</taxon>
    </lineage>
</organism>
<protein>
    <submittedName>
        <fullName evidence="6">N-methyl-L-tryptophan oxidase</fullName>
    </submittedName>
</protein>
<dbReference type="SUPFAM" id="SSF54373">
    <property type="entry name" value="FAD-linked reductases, C-terminal domain"/>
    <property type="match status" value="1"/>
</dbReference>
<dbReference type="EMBL" id="NWTK01000007">
    <property type="protein sequence ID" value="PKR53813.1"/>
    <property type="molecule type" value="Genomic_DNA"/>
</dbReference>